<comment type="subcellular location">
    <subcellularLocation>
        <location evidence="1">Cell membrane</location>
        <topology evidence="1">Multi-pass membrane protein</topology>
    </subcellularLocation>
</comment>
<keyword evidence="3" id="KW-1003">Cell membrane</keyword>
<evidence type="ECO:0000313" key="10">
    <source>
        <dbReference type="EMBL" id="CAB4983118.1"/>
    </source>
</evidence>
<protein>
    <submittedName>
        <fullName evidence="11">Unannotated protein</fullName>
    </submittedName>
</protein>
<dbReference type="CDD" id="cd17502">
    <property type="entry name" value="MFS_Azr1_MDR_like"/>
    <property type="match status" value="1"/>
</dbReference>
<dbReference type="Pfam" id="PF07690">
    <property type="entry name" value="MFS_1"/>
    <property type="match status" value="1"/>
</dbReference>
<evidence type="ECO:0000256" key="1">
    <source>
        <dbReference type="ARBA" id="ARBA00004651"/>
    </source>
</evidence>
<feature type="transmembrane region" description="Helical" evidence="8">
    <location>
        <begin position="210"/>
        <end position="229"/>
    </location>
</feature>
<evidence type="ECO:0000313" key="11">
    <source>
        <dbReference type="EMBL" id="CAB5017682.1"/>
    </source>
</evidence>
<evidence type="ECO:0000256" key="6">
    <source>
        <dbReference type="ARBA" id="ARBA00023136"/>
    </source>
</evidence>
<feature type="domain" description="Major facilitator superfamily (MFS) profile" evidence="9">
    <location>
        <begin position="25"/>
        <end position="502"/>
    </location>
</feature>
<dbReference type="EMBL" id="CAFBPQ010000008">
    <property type="protein sequence ID" value="CAB5017682.1"/>
    <property type="molecule type" value="Genomic_DNA"/>
</dbReference>
<dbReference type="GO" id="GO:0022857">
    <property type="term" value="F:transmembrane transporter activity"/>
    <property type="evidence" value="ECO:0007669"/>
    <property type="project" value="InterPro"/>
</dbReference>
<gene>
    <name evidence="10" type="ORF">UFOPK3897_01233</name>
    <name evidence="11" type="ORF">UFOPK4121_00456</name>
</gene>
<feature type="transmembrane region" description="Helical" evidence="8">
    <location>
        <begin position="281"/>
        <end position="303"/>
    </location>
</feature>
<accession>A0A6J7QTG3</accession>
<dbReference type="PANTHER" id="PTHR23501:SF191">
    <property type="entry name" value="VACUOLAR BASIC AMINO ACID TRANSPORTER 4"/>
    <property type="match status" value="1"/>
</dbReference>
<dbReference type="PANTHER" id="PTHR23501">
    <property type="entry name" value="MAJOR FACILITATOR SUPERFAMILY"/>
    <property type="match status" value="1"/>
</dbReference>
<dbReference type="PROSITE" id="PS51318">
    <property type="entry name" value="TAT"/>
    <property type="match status" value="1"/>
</dbReference>
<evidence type="ECO:0000256" key="7">
    <source>
        <dbReference type="SAM" id="MobiDB-lite"/>
    </source>
</evidence>
<dbReference type="AlphaFoldDB" id="A0A6J7QTG3"/>
<feature type="transmembrane region" description="Helical" evidence="8">
    <location>
        <begin position="476"/>
        <end position="497"/>
    </location>
</feature>
<feature type="transmembrane region" description="Helical" evidence="8">
    <location>
        <begin position="90"/>
        <end position="109"/>
    </location>
</feature>
<sequence length="543" mass="57903">MTSVPESSEQTEYASRLSRRRIILTTAAVMAGMFLAAIDGTIVSTALPTIVGDLGGFDSYAWVFSGFLLAEIATIPLWGRLADMFGRKKIFIIGMGIFLLGSVLCGTSQSMTELIIWRVVQGLGAGCILPVAQTISADLFTMEQRAKVSALYSIQFALAAVLGPFIGGFLTEQFSWRWVFYVNVPVGIVAISLVAFVMIEPIVKRHHHNFDWWGVFLLLGWSGTLVFALETAGRDYGWGSPEILALFSISAALLVAFVMVEKKVDEPLIPLDLLAIRSLRASVVITTFLGMSMYGVLSFLPLYGQTVLGESVTGSGRILIPLMLAIMVGSGVGARLVLRLGFRLIVTVGGTLVLIGTFWLTQLQVESTQLELSGYLIVIGLGMGLVFISTSLAAQNSVGLKHMGVATGLINFTRQLGGAIGVAIAASVMMSTLATRLTETFGDVGIKANDVLSPAKSGAKIPPALQPLVAKVFSDALHSTFVVATILAFFGLVAVLLMPRGRAQDHRAARGGYGGDADELRQEVSLDSFSPSGETVVLTPPDE</sequence>
<feature type="transmembrane region" description="Helical" evidence="8">
    <location>
        <begin position="372"/>
        <end position="394"/>
    </location>
</feature>
<feature type="transmembrane region" description="Helical" evidence="8">
    <location>
        <begin position="415"/>
        <end position="434"/>
    </location>
</feature>
<keyword evidence="4 8" id="KW-0812">Transmembrane</keyword>
<feature type="transmembrane region" description="Helical" evidence="8">
    <location>
        <begin position="178"/>
        <end position="198"/>
    </location>
</feature>
<dbReference type="InterPro" id="IPR011701">
    <property type="entry name" value="MFS"/>
</dbReference>
<evidence type="ECO:0000256" key="8">
    <source>
        <dbReference type="SAM" id="Phobius"/>
    </source>
</evidence>
<keyword evidence="2" id="KW-0813">Transport</keyword>
<evidence type="ECO:0000259" key="9">
    <source>
        <dbReference type="PROSITE" id="PS50850"/>
    </source>
</evidence>
<dbReference type="InterPro" id="IPR020846">
    <property type="entry name" value="MFS_dom"/>
</dbReference>
<keyword evidence="5 8" id="KW-1133">Transmembrane helix</keyword>
<feature type="transmembrane region" description="Helical" evidence="8">
    <location>
        <begin position="340"/>
        <end position="360"/>
    </location>
</feature>
<organism evidence="11">
    <name type="scientific">freshwater metagenome</name>
    <dbReference type="NCBI Taxonomy" id="449393"/>
    <lineage>
        <taxon>unclassified sequences</taxon>
        <taxon>metagenomes</taxon>
        <taxon>ecological metagenomes</taxon>
    </lineage>
</organism>
<dbReference type="EMBL" id="CAFBOF010000032">
    <property type="protein sequence ID" value="CAB4983118.1"/>
    <property type="molecule type" value="Genomic_DNA"/>
</dbReference>
<name>A0A6J7QTG3_9ZZZZ</name>
<feature type="transmembrane region" description="Helical" evidence="8">
    <location>
        <begin position="22"/>
        <end position="47"/>
    </location>
</feature>
<dbReference type="SUPFAM" id="SSF103473">
    <property type="entry name" value="MFS general substrate transporter"/>
    <property type="match status" value="1"/>
</dbReference>
<dbReference type="FunFam" id="1.20.1720.10:FF:000004">
    <property type="entry name" value="EmrB/QacA family drug resistance transporter"/>
    <property type="match status" value="1"/>
</dbReference>
<dbReference type="InterPro" id="IPR004638">
    <property type="entry name" value="EmrB-like"/>
</dbReference>
<dbReference type="InterPro" id="IPR006311">
    <property type="entry name" value="TAT_signal"/>
</dbReference>
<reference evidence="11" key="1">
    <citation type="submission" date="2020-05" db="EMBL/GenBank/DDBJ databases">
        <authorList>
            <person name="Chiriac C."/>
            <person name="Salcher M."/>
            <person name="Ghai R."/>
            <person name="Kavagutti S V."/>
        </authorList>
    </citation>
    <scope>NUCLEOTIDE SEQUENCE</scope>
</reference>
<feature type="transmembrane region" description="Helical" evidence="8">
    <location>
        <begin position="115"/>
        <end position="136"/>
    </location>
</feature>
<feature type="transmembrane region" description="Helical" evidence="8">
    <location>
        <begin position="241"/>
        <end position="260"/>
    </location>
</feature>
<evidence type="ECO:0000256" key="3">
    <source>
        <dbReference type="ARBA" id="ARBA00022475"/>
    </source>
</evidence>
<keyword evidence="6 8" id="KW-0472">Membrane</keyword>
<evidence type="ECO:0000256" key="5">
    <source>
        <dbReference type="ARBA" id="ARBA00022989"/>
    </source>
</evidence>
<evidence type="ECO:0000256" key="4">
    <source>
        <dbReference type="ARBA" id="ARBA00022692"/>
    </source>
</evidence>
<dbReference type="PROSITE" id="PS50850">
    <property type="entry name" value="MFS"/>
    <property type="match status" value="1"/>
</dbReference>
<dbReference type="Gene3D" id="1.20.1250.20">
    <property type="entry name" value="MFS general substrate transporter like domains"/>
    <property type="match status" value="1"/>
</dbReference>
<proteinExistence type="predicted"/>
<dbReference type="GO" id="GO:0005886">
    <property type="term" value="C:plasma membrane"/>
    <property type="evidence" value="ECO:0007669"/>
    <property type="project" value="UniProtKB-SubCell"/>
</dbReference>
<feature type="region of interest" description="Disordered" evidence="7">
    <location>
        <begin position="524"/>
        <end position="543"/>
    </location>
</feature>
<dbReference type="Gene3D" id="1.20.1720.10">
    <property type="entry name" value="Multidrug resistance protein D"/>
    <property type="match status" value="1"/>
</dbReference>
<evidence type="ECO:0000256" key="2">
    <source>
        <dbReference type="ARBA" id="ARBA00022448"/>
    </source>
</evidence>
<dbReference type="InterPro" id="IPR036259">
    <property type="entry name" value="MFS_trans_sf"/>
</dbReference>
<feature type="transmembrane region" description="Helical" evidence="8">
    <location>
        <begin position="148"/>
        <end position="166"/>
    </location>
</feature>
<feature type="transmembrane region" description="Helical" evidence="8">
    <location>
        <begin position="315"/>
        <end position="333"/>
    </location>
</feature>
<feature type="transmembrane region" description="Helical" evidence="8">
    <location>
        <begin position="59"/>
        <end position="78"/>
    </location>
</feature>
<dbReference type="NCBIfam" id="TIGR00711">
    <property type="entry name" value="efflux_EmrB"/>
    <property type="match status" value="1"/>
</dbReference>